<gene>
    <name evidence="2" type="ORF">SKAU_G00317320</name>
</gene>
<protein>
    <submittedName>
        <fullName evidence="2">Uncharacterized protein</fullName>
    </submittedName>
</protein>
<sequence length="131" mass="14494">MKMEDLCARERRRKPEGRRMNLGFLISRATLARILNETPSRWRQAAGSVETKRQGGGDGVRGQDSPFADIENRSLFSPRQFVQEDAVLNAPTLALRISVASNFGSKGRRGEGPGRAECRGGRLSRPLAPRC</sequence>
<proteinExistence type="predicted"/>
<accession>A0A9Q1ET29</accession>
<evidence type="ECO:0000313" key="3">
    <source>
        <dbReference type="Proteomes" id="UP001152622"/>
    </source>
</evidence>
<feature type="region of interest" description="Disordered" evidence="1">
    <location>
        <begin position="43"/>
        <end position="67"/>
    </location>
</feature>
<name>A0A9Q1ET29_SYNKA</name>
<evidence type="ECO:0000313" key="2">
    <source>
        <dbReference type="EMBL" id="KAJ8344403.1"/>
    </source>
</evidence>
<comment type="caution">
    <text evidence="2">The sequence shown here is derived from an EMBL/GenBank/DDBJ whole genome shotgun (WGS) entry which is preliminary data.</text>
</comment>
<keyword evidence="3" id="KW-1185">Reference proteome</keyword>
<feature type="region of interest" description="Disordered" evidence="1">
    <location>
        <begin position="103"/>
        <end position="131"/>
    </location>
</feature>
<organism evidence="2 3">
    <name type="scientific">Synaphobranchus kaupii</name>
    <name type="common">Kaup's arrowtooth eel</name>
    <dbReference type="NCBI Taxonomy" id="118154"/>
    <lineage>
        <taxon>Eukaryota</taxon>
        <taxon>Metazoa</taxon>
        <taxon>Chordata</taxon>
        <taxon>Craniata</taxon>
        <taxon>Vertebrata</taxon>
        <taxon>Euteleostomi</taxon>
        <taxon>Actinopterygii</taxon>
        <taxon>Neopterygii</taxon>
        <taxon>Teleostei</taxon>
        <taxon>Anguilliformes</taxon>
        <taxon>Synaphobranchidae</taxon>
        <taxon>Synaphobranchus</taxon>
    </lineage>
</organism>
<reference evidence="2" key="1">
    <citation type="journal article" date="2023" name="Science">
        <title>Genome structures resolve the early diversification of teleost fishes.</title>
        <authorList>
            <person name="Parey E."/>
            <person name="Louis A."/>
            <person name="Montfort J."/>
            <person name="Bouchez O."/>
            <person name="Roques C."/>
            <person name="Iampietro C."/>
            <person name="Lluch J."/>
            <person name="Castinel A."/>
            <person name="Donnadieu C."/>
            <person name="Desvignes T."/>
            <person name="Floi Bucao C."/>
            <person name="Jouanno E."/>
            <person name="Wen M."/>
            <person name="Mejri S."/>
            <person name="Dirks R."/>
            <person name="Jansen H."/>
            <person name="Henkel C."/>
            <person name="Chen W.J."/>
            <person name="Zahm M."/>
            <person name="Cabau C."/>
            <person name="Klopp C."/>
            <person name="Thompson A.W."/>
            <person name="Robinson-Rechavi M."/>
            <person name="Braasch I."/>
            <person name="Lecointre G."/>
            <person name="Bobe J."/>
            <person name="Postlethwait J.H."/>
            <person name="Berthelot C."/>
            <person name="Roest Crollius H."/>
            <person name="Guiguen Y."/>
        </authorList>
    </citation>
    <scope>NUCLEOTIDE SEQUENCE</scope>
    <source>
        <strain evidence="2">WJC10195</strain>
    </source>
</reference>
<evidence type="ECO:0000256" key="1">
    <source>
        <dbReference type="SAM" id="MobiDB-lite"/>
    </source>
</evidence>
<dbReference type="EMBL" id="JAINUF010000013">
    <property type="protein sequence ID" value="KAJ8344403.1"/>
    <property type="molecule type" value="Genomic_DNA"/>
</dbReference>
<dbReference type="AlphaFoldDB" id="A0A9Q1ET29"/>
<feature type="compositionally biased region" description="Basic and acidic residues" evidence="1">
    <location>
        <begin position="108"/>
        <end position="120"/>
    </location>
</feature>
<dbReference type="Proteomes" id="UP001152622">
    <property type="component" value="Chromosome 13"/>
</dbReference>